<dbReference type="InterPro" id="IPR001585">
    <property type="entry name" value="TAL/FSA"/>
</dbReference>
<dbReference type="SUPFAM" id="SSF51569">
    <property type="entry name" value="Aldolase"/>
    <property type="match status" value="1"/>
</dbReference>
<evidence type="ECO:0000256" key="2">
    <source>
        <dbReference type="RuleBase" id="RU000501"/>
    </source>
</evidence>
<dbReference type="Gene3D" id="3.20.20.70">
    <property type="entry name" value="Aldolase class I"/>
    <property type="match status" value="1"/>
</dbReference>
<keyword evidence="2" id="KW-0808">Transferase</keyword>
<protein>
    <recommendedName>
        <fullName evidence="2">Transaldolase</fullName>
        <ecNumber evidence="2">2.2.1.2</ecNumber>
    </recommendedName>
</protein>
<name>A0A9P1GJZ2_9DINO</name>
<dbReference type="EMBL" id="CAMXCT020006603">
    <property type="protein sequence ID" value="CAL1170185.1"/>
    <property type="molecule type" value="Genomic_DNA"/>
</dbReference>
<dbReference type="InterPro" id="IPR018225">
    <property type="entry name" value="Transaldolase_AS"/>
</dbReference>
<dbReference type="EMBL" id="CAMXCT030006603">
    <property type="protein sequence ID" value="CAL4804122.1"/>
    <property type="molecule type" value="Genomic_DNA"/>
</dbReference>
<evidence type="ECO:0000313" key="6">
    <source>
        <dbReference type="Proteomes" id="UP001152797"/>
    </source>
</evidence>
<dbReference type="EMBL" id="CAMXCT010006603">
    <property type="protein sequence ID" value="CAI4016810.1"/>
    <property type="molecule type" value="Genomic_DNA"/>
</dbReference>
<feature type="chain" id="PRO_5043273146" description="Transaldolase" evidence="3">
    <location>
        <begin position="23"/>
        <end position="255"/>
    </location>
</feature>
<keyword evidence="2" id="KW-0570">Pentose shunt</keyword>
<reference evidence="5 6" key="2">
    <citation type="submission" date="2024-05" db="EMBL/GenBank/DDBJ databases">
        <authorList>
            <person name="Chen Y."/>
            <person name="Shah S."/>
            <person name="Dougan E. K."/>
            <person name="Thang M."/>
            <person name="Chan C."/>
        </authorList>
    </citation>
    <scope>NUCLEOTIDE SEQUENCE [LARGE SCALE GENOMIC DNA]</scope>
</reference>
<dbReference type="InterPro" id="IPR013785">
    <property type="entry name" value="Aldolase_TIM"/>
</dbReference>
<dbReference type="OrthoDB" id="441564at2759"/>
<keyword evidence="6" id="KW-1185">Reference proteome</keyword>
<comment type="catalytic activity">
    <reaction evidence="2">
        <text>D-sedoheptulose 7-phosphate + D-glyceraldehyde 3-phosphate = D-erythrose 4-phosphate + beta-D-fructose 6-phosphate</text>
        <dbReference type="Rhea" id="RHEA:17053"/>
        <dbReference type="ChEBI" id="CHEBI:16897"/>
        <dbReference type="ChEBI" id="CHEBI:57483"/>
        <dbReference type="ChEBI" id="CHEBI:57634"/>
        <dbReference type="ChEBI" id="CHEBI:59776"/>
        <dbReference type="EC" id="2.2.1.2"/>
    </reaction>
</comment>
<comment type="function">
    <text evidence="2">Catalyzes the rate-limiting step of the non-oxidative phase in the pentose phosphate pathway. Catalyzes the reversible conversion of sedheptulose-7-phosphate and D-glyceraldehyde 3-phosphate into erythrose-4-phosphate and beta-D-fructose 6-phosphate.</text>
</comment>
<comment type="caution">
    <text evidence="4">The sequence shown here is derived from an EMBL/GenBank/DDBJ whole genome shotgun (WGS) entry which is preliminary data.</text>
</comment>
<evidence type="ECO:0000313" key="5">
    <source>
        <dbReference type="EMBL" id="CAL4804122.1"/>
    </source>
</evidence>
<feature type="signal peptide" evidence="3">
    <location>
        <begin position="1"/>
        <end position="22"/>
    </location>
</feature>
<dbReference type="PROSITE" id="PS00958">
    <property type="entry name" value="TRANSALDOLASE_2"/>
    <property type="match status" value="1"/>
</dbReference>
<evidence type="ECO:0000313" key="4">
    <source>
        <dbReference type="EMBL" id="CAI4016810.1"/>
    </source>
</evidence>
<dbReference type="AlphaFoldDB" id="A0A9P1GJZ2"/>
<reference evidence="4" key="1">
    <citation type="submission" date="2022-10" db="EMBL/GenBank/DDBJ databases">
        <authorList>
            <person name="Chen Y."/>
            <person name="Dougan E. K."/>
            <person name="Chan C."/>
            <person name="Rhodes N."/>
            <person name="Thang M."/>
        </authorList>
    </citation>
    <scope>NUCLEOTIDE SEQUENCE</scope>
</reference>
<organism evidence="4">
    <name type="scientific">Cladocopium goreaui</name>
    <dbReference type="NCBI Taxonomy" id="2562237"/>
    <lineage>
        <taxon>Eukaryota</taxon>
        <taxon>Sar</taxon>
        <taxon>Alveolata</taxon>
        <taxon>Dinophyceae</taxon>
        <taxon>Suessiales</taxon>
        <taxon>Symbiodiniaceae</taxon>
        <taxon>Cladocopium</taxon>
    </lineage>
</organism>
<accession>A0A9P1GJZ2</accession>
<dbReference type="PANTHER" id="PTHR10683:SF40">
    <property type="entry name" value="FRUCTOSE-6-PHOSPHATE ALDOLASE 1-RELATED"/>
    <property type="match status" value="1"/>
</dbReference>
<dbReference type="Proteomes" id="UP001152797">
    <property type="component" value="Unassembled WGS sequence"/>
</dbReference>
<dbReference type="EC" id="2.2.1.2" evidence="2"/>
<dbReference type="GO" id="GO:0004801">
    <property type="term" value="F:transaldolase activity"/>
    <property type="evidence" value="ECO:0007669"/>
    <property type="project" value="UniProtKB-EC"/>
</dbReference>
<dbReference type="GO" id="GO:0005975">
    <property type="term" value="P:carbohydrate metabolic process"/>
    <property type="evidence" value="ECO:0007669"/>
    <property type="project" value="InterPro"/>
</dbReference>
<dbReference type="Pfam" id="PF00923">
    <property type="entry name" value="TAL_FSA"/>
    <property type="match status" value="1"/>
</dbReference>
<sequence length="255" mass="27960">MAMHRSGRSAALLLALASCCLQLHLSAERSRPVFTPPLRGRARLFLDTADVKAYEELLPLGLFSGVTTNPGILSKDKVSCTVDSLKSLAEKALSYTDEFMCQSWGKDETNFYETGLKLADIDREKVVVKVPATLEGVKAAKRLLEDGVRVCLTACYSAKQALIATGLGVEYVAPYLGRMNDNRKDGFDQCYKMHEIVGGIGGKTRVLVASLRDVVNMQVLAQKGLDTFTFSPRVATQLLEEPLTDKAAEEFEDFV</sequence>
<proteinExistence type="predicted"/>
<dbReference type="PROSITE" id="PS51257">
    <property type="entry name" value="PROKAR_LIPOPROTEIN"/>
    <property type="match status" value="1"/>
</dbReference>
<dbReference type="GO" id="GO:0006098">
    <property type="term" value="P:pentose-phosphate shunt"/>
    <property type="evidence" value="ECO:0007669"/>
    <property type="project" value="UniProtKB-KW"/>
</dbReference>
<keyword evidence="1" id="KW-0704">Schiff base</keyword>
<evidence type="ECO:0000256" key="1">
    <source>
        <dbReference type="ARBA" id="ARBA00023270"/>
    </source>
</evidence>
<comment type="pathway">
    <text evidence="2">Carbohydrate degradation; pentose phosphate pathway; D-glyceraldehyde 3-phosphate and beta-D-fructose 6-phosphate from D-ribose 5-phosphate and D-xylulose 5-phosphate (non-oxidative stage): step 2/3.</text>
</comment>
<evidence type="ECO:0000256" key="3">
    <source>
        <dbReference type="SAM" id="SignalP"/>
    </source>
</evidence>
<gene>
    <name evidence="4" type="ORF">C1SCF055_LOCUS41509</name>
</gene>
<dbReference type="PANTHER" id="PTHR10683">
    <property type="entry name" value="TRANSALDOLASE"/>
    <property type="match status" value="1"/>
</dbReference>
<keyword evidence="3" id="KW-0732">Signal</keyword>